<dbReference type="InterPro" id="IPR020966">
    <property type="entry name" value="ALMT"/>
</dbReference>
<keyword evidence="4 9" id="KW-0812">Transmembrane</keyword>
<evidence type="ECO:0000256" key="1">
    <source>
        <dbReference type="ARBA" id="ARBA00004141"/>
    </source>
</evidence>
<evidence type="ECO:0000256" key="6">
    <source>
        <dbReference type="ARBA" id="ARBA00023065"/>
    </source>
</evidence>
<feature type="transmembrane region" description="Helical" evidence="9">
    <location>
        <begin position="51"/>
        <end position="70"/>
    </location>
</feature>
<feature type="transmembrane region" description="Helical" evidence="9">
    <location>
        <begin position="108"/>
        <end position="128"/>
    </location>
</feature>
<dbReference type="EMBL" id="LR862133">
    <property type="protein sequence ID" value="CAD1838661.1"/>
    <property type="molecule type" value="Genomic_DNA"/>
</dbReference>
<feature type="transmembrane region" description="Helical" evidence="9">
    <location>
        <begin position="12"/>
        <end position="31"/>
    </location>
</feature>
<dbReference type="PANTHER" id="PTHR31086">
    <property type="entry name" value="ALUMINUM-ACTIVATED MALATE TRANSPORTER 10"/>
    <property type="match status" value="1"/>
</dbReference>
<evidence type="ECO:0000313" key="10">
    <source>
        <dbReference type="EMBL" id="CAD1838661.1"/>
    </source>
</evidence>
<evidence type="ECO:0000256" key="8">
    <source>
        <dbReference type="ARBA" id="ARBA00023303"/>
    </source>
</evidence>
<comment type="similarity">
    <text evidence="2">Belongs to the aromatic acid exporter (TC 2.A.85) family.</text>
</comment>
<evidence type="ECO:0000256" key="2">
    <source>
        <dbReference type="ARBA" id="ARBA00007079"/>
    </source>
</evidence>
<accession>A0A6V7Q6Q9</accession>
<dbReference type="Pfam" id="PF11744">
    <property type="entry name" value="ALMT"/>
    <property type="match status" value="2"/>
</dbReference>
<feature type="transmembrane region" description="Helical" evidence="9">
    <location>
        <begin position="82"/>
        <end position="101"/>
    </location>
</feature>
<keyword evidence="6" id="KW-0406">Ion transport</keyword>
<reference evidence="10" key="1">
    <citation type="submission" date="2020-07" db="EMBL/GenBank/DDBJ databases">
        <authorList>
            <person name="Lin J."/>
        </authorList>
    </citation>
    <scope>NUCLEOTIDE SEQUENCE</scope>
</reference>
<keyword evidence="3" id="KW-0813">Transport</keyword>
<evidence type="ECO:0000256" key="4">
    <source>
        <dbReference type="ARBA" id="ARBA00022692"/>
    </source>
</evidence>
<name>A0A6V7Q6Q9_ANACO</name>
<dbReference type="AlphaFoldDB" id="A0A6V7Q6Q9"/>
<evidence type="ECO:0000256" key="9">
    <source>
        <dbReference type="SAM" id="Phobius"/>
    </source>
</evidence>
<sequence length="456" mass="50059">MDTVKLNHNNNNIQAITLEPCNCLVATAALMPLMSFLKKLKKLAEDDPRRVIHSIKVGLGLSLVSVFYYVTPLFKSTFKDCTMWAVITVVLVMEFTVGGALTKGLNRALATFLASVMGVGAHHLAVIFGEKGEPFILGSLVFIIGTKYFCSCHFPSIRTGVADPIRLRSADIYPDFLLGCGIELPPRESPVAGMPAVADDCDRRSSRARHFHPAVSGLGREDLHKMTAYNLQKLAAFLEGLGTEYFAEKDENGNSGRTRPSEAYKSVLNSKSSEDSLINNARWEPVHGKFRFKHPWKEYTKIGALSRQCAYTMHVLHAHINKAESQTPFGLELCRRIRSPCMNLSLALSDTLKELASSILSMTMQSSATEHMAKACTAADQLKTSLLNDCKLSTVLHAATIVSLLVEITECIRQIRVSVEELAALAQFKSPEAATNVATVRPIVDIEVPHVSVVVE</sequence>
<dbReference type="GO" id="GO:0034220">
    <property type="term" value="P:monoatomic ion transmembrane transport"/>
    <property type="evidence" value="ECO:0007669"/>
    <property type="project" value="UniProtKB-KW"/>
</dbReference>
<keyword evidence="7 9" id="KW-0472">Membrane</keyword>
<dbReference type="GO" id="GO:0015743">
    <property type="term" value="P:malate transport"/>
    <property type="evidence" value="ECO:0007669"/>
    <property type="project" value="InterPro"/>
</dbReference>
<keyword evidence="8" id="KW-0407">Ion channel</keyword>
<keyword evidence="5 9" id="KW-1133">Transmembrane helix</keyword>
<proteinExistence type="inferred from homology"/>
<gene>
    <name evidence="10" type="ORF">CB5_LOCUS21872</name>
</gene>
<evidence type="ECO:0000256" key="7">
    <source>
        <dbReference type="ARBA" id="ARBA00023136"/>
    </source>
</evidence>
<evidence type="ECO:0000256" key="5">
    <source>
        <dbReference type="ARBA" id="ARBA00022989"/>
    </source>
</evidence>
<dbReference type="GO" id="GO:0016020">
    <property type="term" value="C:membrane"/>
    <property type="evidence" value="ECO:0007669"/>
    <property type="project" value="UniProtKB-SubCell"/>
</dbReference>
<evidence type="ECO:0000256" key="3">
    <source>
        <dbReference type="ARBA" id="ARBA00022448"/>
    </source>
</evidence>
<comment type="subcellular location">
    <subcellularLocation>
        <location evidence="1">Membrane</location>
        <topology evidence="1">Multi-pass membrane protein</topology>
    </subcellularLocation>
</comment>
<organism evidence="10">
    <name type="scientific">Ananas comosus var. bracteatus</name>
    <name type="common">red pineapple</name>
    <dbReference type="NCBI Taxonomy" id="296719"/>
    <lineage>
        <taxon>Eukaryota</taxon>
        <taxon>Viridiplantae</taxon>
        <taxon>Streptophyta</taxon>
        <taxon>Embryophyta</taxon>
        <taxon>Tracheophyta</taxon>
        <taxon>Spermatophyta</taxon>
        <taxon>Magnoliopsida</taxon>
        <taxon>Liliopsida</taxon>
        <taxon>Poales</taxon>
        <taxon>Bromeliaceae</taxon>
        <taxon>Bromelioideae</taxon>
        <taxon>Ananas</taxon>
    </lineage>
</organism>
<protein>
    <submittedName>
        <fullName evidence="10">Uncharacterized protein</fullName>
    </submittedName>
</protein>